<dbReference type="HOGENOM" id="CLU_3017445_0_0_1"/>
<evidence type="ECO:0000313" key="2">
    <source>
        <dbReference type="Proteomes" id="UP000006038"/>
    </source>
</evidence>
<dbReference type="AlphaFoldDB" id="J3KZS9"/>
<proteinExistence type="predicted"/>
<dbReference type="Gramene" id="OB01G24850.1">
    <property type="protein sequence ID" value="OB01G24850.1"/>
    <property type="gene ID" value="OB01G24850"/>
</dbReference>
<accession>J3KZS9</accession>
<protein>
    <submittedName>
        <fullName evidence="1">Uncharacterized protein</fullName>
    </submittedName>
</protein>
<evidence type="ECO:0000313" key="1">
    <source>
        <dbReference type="EnsemblPlants" id="OB01G24850.1"/>
    </source>
</evidence>
<dbReference type="Proteomes" id="UP000006038">
    <property type="component" value="Chromosome 1"/>
</dbReference>
<keyword evidence="2" id="KW-1185">Reference proteome</keyword>
<dbReference type="EnsemblPlants" id="OB01G24850.1">
    <property type="protein sequence ID" value="OB01G24850.1"/>
    <property type="gene ID" value="OB01G24850"/>
</dbReference>
<organism evidence="1">
    <name type="scientific">Oryza brachyantha</name>
    <name type="common">malo sina</name>
    <dbReference type="NCBI Taxonomy" id="4533"/>
    <lineage>
        <taxon>Eukaryota</taxon>
        <taxon>Viridiplantae</taxon>
        <taxon>Streptophyta</taxon>
        <taxon>Embryophyta</taxon>
        <taxon>Tracheophyta</taxon>
        <taxon>Spermatophyta</taxon>
        <taxon>Magnoliopsida</taxon>
        <taxon>Liliopsida</taxon>
        <taxon>Poales</taxon>
        <taxon>Poaceae</taxon>
        <taxon>BOP clade</taxon>
        <taxon>Oryzoideae</taxon>
        <taxon>Oryzeae</taxon>
        <taxon>Oryzinae</taxon>
        <taxon>Oryza</taxon>
    </lineage>
</organism>
<sequence length="56" mass="6592">MFCNKTSCNLVQVYSNFLSQMNQQPSKFARIFIHDQMRNQYVINQSDALRPTFSIS</sequence>
<reference evidence="1" key="1">
    <citation type="journal article" date="2013" name="Nat. Commun.">
        <title>Whole-genome sequencing of Oryza brachyantha reveals mechanisms underlying Oryza genome evolution.</title>
        <authorList>
            <person name="Chen J."/>
            <person name="Huang Q."/>
            <person name="Gao D."/>
            <person name="Wang J."/>
            <person name="Lang Y."/>
            <person name="Liu T."/>
            <person name="Li B."/>
            <person name="Bai Z."/>
            <person name="Luis Goicoechea J."/>
            <person name="Liang C."/>
            <person name="Chen C."/>
            <person name="Zhang W."/>
            <person name="Sun S."/>
            <person name="Liao Y."/>
            <person name="Zhang X."/>
            <person name="Yang L."/>
            <person name="Song C."/>
            <person name="Wang M."/>
            <person name="Shi J."/>
            <person name="Liu G."/>
            <person name="Liu J."/>
            <person name="Zhou H."/>
            <person name="Zhou W."/>
            <person name="Yu Q."/>
            <person name="An N."/>
            <person name="Chen Y."/>
            <person name="Cai Q."/>
            <person name="Wang B."/>
            <person name="Liu B."/>
            <person name="Min J."/>
            <person name="Huang Y."/>
            <person name="Wu H."/>
            <person name="Li Z."/>
            <person name="Zhang Y."/>
            <person name="Yin Y."/>
            <person name="Song W."/>
            <person name="Jiang J."/>
            <person name="Jackson S.A."/>
            <person name="Wing R.A."/>
            <person name="Wang J."/>
            <person name="Chen M."/>
        </authorList>
    </citation>
    <scope>NUCLEOTIDE SEQUENCE [LARGE SCALE GENOMIC DNA]</scope>
    <source>
        <strain evidence="1">cv. IRGC 101232</strain>
    </source>
</reference>
<name>J3KZS9_ORYBR</name>
<reference evidence="1" key="2">
    <citation type="submission" date="2013-04" db="UniProtKB">
        <authorList>
            <consortium name="EnsemblPlants"/>
        </authorList>
    </citation>
    <scope>IDENTIFICATION</scope>
</reference>